<dbReference type="RefSeq" id="WP_047896709.1">
    <property type="nucleotide sequence ID" value="NZ_AEJF01000209.1"/>
</dbReference>
<sequence length="234" mass="25680">MNLDSKLLMSLRKRSGNVVLRRELAGLGSSSHLSAALQHLVANGRLVRLGAGVYAKTSPDPEGKARFAVGCDMLLREALGKLGVAVLDVTIQHENGRSVCLVDTGTSRISRKLGWDNIRVRYVGQHERPQTSAALRLPADVDKLPTQNVGKFVERLAQAYGVQYRRSGLDDFAEAVTRAAGDDVKLDLTGKLLVALKKQDRINGRQFARLMANHIREIKRVRSVRGLRNQGLPA</sequence>
<dbReference type="EMBL" id="AEJF01000209">
    <property type="protein sequence ID" value="KLU21640.1"/>
    <property type="molecule type" value="Genomic_DNA"/>
</dbReference>
<gene>
    <name evidence="1" type="ORF">EOS_34510</name>
</gene>
<proteinExistence type="predicted"/>
<evidence type="ECO:0008006" key="3">
    <source>
        <dbReference type="Google" id="ProtNLM"/>
    </source>
</evidence>
<dbReference type="Proteomes" id="UP000035963">
    <property type="component" value="Unassembled WGS sequence"/>
</dbReference>
<reference evidence="1 2" key="1">
    <citation type="journal article" date="2015" name="Genome Announc.">
        <title>Draft Genome Sequence of Burkholderia sp. Strain PML1(12), an Ectomycorrhizosphere-Inhabiting Bacterium with Effective Mineral-Weathering Ability.</title>
        <authorList>
            <person name="Uroz S."/>
            <person name="Oger P."/>
        </authorList>
    </citation>
    <scope>NUCLEOTIDE SEQUENCE [LARGE SCALE GENOMIC DNA]</scope>
    <source>
        <strain evidence="2">PML1(12)</strain>
    </source>
</reference>
<accession>A0A0J1CLL1</accession>
<dbReference type="PATRIC" id="fig|908627.4.peg.7724"/>
<dbReference type="OrthoDB" id="573467at2"/>
<name>A0A0J1CLL1_9BURK</name>
<evidence type="ECO:0000313" key="1">
    <source>
        <dbReference type="EMBL" id="KLU21640.1"/>
    </source>
</evidence>
<keyword evidence="2" id="KW-1185">Reference proteome</keyword>
<dbReference type="AlphaFoldDB" id="A0A0J1CLL1"/>
<organism evidence="1 2">
    <name type="scientific">Caballeronia mineralivorans PML1(12)</name>
    <dbReference type="NCBI Taxonomy" id="908627"/>
    <lineage>
        <taxon>Bacteria</taxon>
        <taxon>Pseudomonadati</taxon>
        <taxon>Pseudomonadota</taxon>
        <taxon>Betaproteobacteria</taxon>
        <taxon>Burkholderiales</taxon>
        <taxon>Burkholderiaceae</taxon>
        <taxon>Caballeronia</taxon>
    </lineage>
</organism>
<protein>
    <recommendedName>
        <fullName evidence="3">Transcriptional regulator</fullName>
    </recommendedName>
</protein>
<evidence type="ECO:0000313" key="2">
    <source>
        <dbReference type="Proteomes" id="UP000035963"/>
    </source>
</evidence>
<comment type="caution">
    <text evidence="1">The sequence shown here is derived from an EMBL/GenBank/DDBJ whole genome shotgun (WGS) entry which is preliminary data.</text>
</comment>